<protein>
    <submittedName>
        <fullName evidence="1">Uncharacterized protein</fullName>
    </submittedName>
</protein>
<dbReference type="Proteomes" id="UP000183700">
    <property type="component" value="Unassembled WGS sequence"/>
</dbReference>
<dbReference type="EMBL" id="JXKM01000002">
    <property type="protein sequence ID" value="OJG36756.1"/>
    <property type="molecule type" value="Genomic_DNA"/>
</dbReference>
<gene>
    <name evidence="1" type="ORF">RV00_GL001201</name>
</gene>
<reference evidence="1 2" key="1">
    <citation type="submission" date="2014-12" db="EMBL/GenBank/DDBJ databases">
        <title>Draft genome sequences of 29 type strains of Enterococci.</title>
        <authorList>
            <person name="Zhong Z."/>
            <person name="Sun Z."/>
            <person name="Liu W."/>
            <person name="Zhang W."/>
            <person name="Zhang H."/>
        </authorList>
    </citation>
    <scope>NUCLEOTIDE SEQUENCE [LARGE SCALE GENOMIC DNA]</scope>
    <source>
        <strain evidence="1 2">DSM 22802</strain>
    </source>
</reference>
<evidence type="ECO:0000313" key="1">
    <source>
        <dbReference type="EMBL" id="OJG36756.1"/>
    </source>
</evidence>
<proteinExistence type="predicted"/>
<comment type="caution">
    <text evidence="1">The sequence shown here is derived from an EMBL/GenBank/DDBJ whole genome shotgun (WGS) entry which is preliminary data.</text>
</comment>
<accession>A0A1L8SXN5</accession>
<keyword evidence="2" id="KW-1185">Reference proteome</keyword>
<name>A0A1L8SXN5_9ENTE</name>
<dbReference type="AlphaFoldDB" id="A0A1L8SXN5"/>
<evidence type="ECO:0000313" key="2">
    <source>
        <dbReference type="Proteomes" id="UP000183700"/>
    </source>
</evidence>
<organism evidence="1 2">
    <name type="scientific">Enterococcus devriesei</name>
    <dbReference type="NCBI Taxonomy" id="319970"/>
    <lineage>
        <taxon>Bacteria</taxon>
        <taxon>Bacillati</taxon>
        <taxon>Bacillota</taxon>
        <taxon>Bacilli</taxon>
        <taxon>Lactobacillales</taxon>
        <taxon>Enterococcaceae</taxon>
        <taxon>Enterococcus</taxon>
    </lineage>
</organism>
<sequence length="44" mass="5235">MNKYYIDNKVESQHLEEQSAKASRYLVSFQLFLPFKTKQNPSEP</sequence>